<evidence type="ECO:0000256" key="9">
    <source>
        <dbReference type="ARBA" id="ARBA00031501"/>
    </source>
</evidence>
<comment type="caution">
    <text evidence="11">The sequence shown here is derived from an EMBL/GenBank/DDBJ whole genome shotgun (WGS) entry which is preliminary data.</text>
</comment>
<evidence type="ECO:0000256" key="3">
    <source>
        <dbReference type="ARBA" id="ARBA00012560"/>
    </source>
</evidence>
<evidence type="ECO:0000256" key="1">
    <source>
        <dbReference type="ARBA" id="ARBA00000439"/>
    </source>
</evidence>
<gene>
    <name evidence="11" type="primary">malQ</name>
    <name evidence="11" type="ORF">PQI24_07925</name>
</gene>
<evidence type="ECO:0000313" key="11">
    <source>
        <dbReference type="EMBL" id="MEJ6495957.1"/>
    </source>
</evidence>
<dbReference type="Gene3D" id="3.20.20.80">
    <property type="entry name" value="Glycosidases"/>
    <property type="match status" value="2"/>
</dbReference>
<name>A0ABU8SSY2_9GAMM</name>
<evidence type="ECO:0000256" key="4">
    <source>
        <dbReference type="ARBA" id="ARBA00020295"/>
    </source>
</evidence>
<protein>
    <recommendedName>
        <fullName evidence="4 10">4-alpha-glucanotransferase</fullName>
        <ecNumber evidence="3 10">2.4.1.25</ecNumber>
    </recommendedName>
    <alternativeName>
        <fullName evidence="8 10">Amylomaltase</fullName>
    </alternativeName>
    <alternativeName>
        <fullName evidence="9 10">Disproportionating enzyme</fullName>
    </alternativeName>
</protein>
<comment type="catalytic activity">
    <reaction evidence="1 10">
        <text>Transfers a segment of a (1-&gt;4)-alpha-D-glucan to a new position in an acceptor, which may be glucose or a (1-&gt;4)-alpha-D-glucan.</text>
        <dbReference type="EC" id="2.4.1.25"/>
    </reaction>
</comment>
<evidence type="ECO:0000313" key="12">
    <source>
        <dbReference type="Proteomes" id="UP001377972"/>
    </source>
</evidence>
<keyword evidence="6 10" id="KW-0808">Transferase</keyword>
<keyword evidence="12" id="KW-1185">Reference proteome</keyword>
<dbReference type="InterPro" id="IPR017853">
    <property type="entry name" value="GH"/>
</dbReference>
<keyword evidence="7 10" id="KW-0119">Carbohydrate metabolism</keyword>
<evidence type="ECO:0000256" key="2">
    <source>
        <dbReference type="ARBA" id="ARBA00005684"/>
    </source>
</evidence>
<dbReference type="EMBL" id="JAQPZS010000005">
    <property type="protein sequence ID" value="MEJ6495957.1"/>
    <property type="molecule type" value="Genomic_DNA"/>
</dbReference>
<sequence>MHSLSQLYYLHGIGYEYTKYTGEHVIFDESTRKQALSCCGIDTQDSDVINQLNFALDAGTWLNLLPHTSIIEAHHPILKVRVDERLLTSSCTLSVPSLDIHFTCENLQGLAVLGDYGLNGIRYLELALPVPEMPIGYHDALITVADQQAHSQLWITPKESFSIDDKKRLGLSIQLYSLCNEEGLGIGDFADLTKLIKAAATNNMDYVLLNPLHLLFEHSPERASPYSPNSRALLNPLYIAVSLCEDAKNNNALDKLLANKPQTDATYIDYTSVSDFKYQVFSCLYQQFCEFASEERKQQFARFCETHKHSLSTMLVGDRDYASYLQWQAHLQLNICQQAARDSGMAIGLINDLAVGCAGDGSEFKSQNELFAENAHVGAPPDPWAEHGQNWGLPALNPQKLSKDNFAFYRSLIRANMEDVGGLRIDHVMAIRRLWWCFENNSQQDGCYVYYPFEQLLAVLKIESHLNQCVVIGEDLGVVPNEVREALKAGAIYSNGLFYFEKDYQGEFLAAEHFAPHSLLMIANHDVPPFKGWWIGHDITIKQQYGLLDDEQTRAQFDARNIEKHRMLNFIARESHQHLSLETDAFTVYEALASSLAAAPAKLFTIQIDDLDQQILPVNIPGTDKEYPNWRRLLSRPAAQIIEAQQSFLANLISIRNQ</sequence>
<dbReference type="SUPFAM" id="SSF51445">
    <property type="entry name" value="(Trans)glycosidases"/>
    <property type="match status" value="1"/>
</dbReference>
<dbReference type="Pfam" id="PF02446">
    <property type="entry name" value="Glyco_hydro_77"/>
    <property type="match status" value="2"/>
</dbReference>
<dbReference type="GO" id="GO:0004134">
    <property type="term" value="F:4-alpha-glucanotransferase activity"/>
    <property type="evidence" value="ECO:0007669"/>
    <property type="project" value="UniProtKB-EC"/>
</dbReference>
<keyword evidence="5 10" id="KW-0328">Glycosyltransferase</keyword>
<proteinExistence type="inferred from homology"/>
<dbReference type="EC" id="2.4.1.25" evidence="3 10"/>
<dbReference type="InterPro" id="IPR003385">
    <property type="entry name" value="Glyco_hydro_77"/>
</dbReference>
<dbReference type="RefSeq" id="WP_339980682.1">
    <property type="nucleotide sequence ID" value="NZ_JAQPZS010000005.1"/>
</dbReference>
<evidence type="ECO:0000256" key="8">
    <source>
        <dbReference type="ARBA" id="ARBA00031423"/>
    </source>
</evidence>
<evidence type="ECO:0000256" key="5">
    <source>
        <dbReference type="ARBA" id="ARBA00022676"/>
    </source>
</evidence>
<dbReference type="PANTHER" id="PTHR32438">
    <property type="entry name" value="4-ALPHA-GLUCANOTRANSFERASE DPE1, CHLOROPLASTIC/AMYLOPLASTIC"/>
    <property type="match status" value="1"/>
</dbReference>
<accession>A0ABU8SSY2</accession>
<reference evidence="11 12" key="1">
    <citation type="submission" date="2023-01" db="EMBL/GenBank/DDBJ databases">
        <title>Trichodesmium-associated heterotrophic epibiont bacteria.</title>
        <authorList>
            <person name="Cleveland C.S."/>
            <person name="Webb E.A."/>
        </authorList>
    </citation>
    <scope>NUCLEOTIDE SEQUENCE [LARGE SCALE GENOMIC DNA]</scope>
    <source>
        <strain evidence="11 12">USCH2</strain>
    </source>
</reference>
<evidence type="ECO:0000256" key="10">
    <source>
        <dbReference type="RuleBase" id="RU361207"/>
    </source>
</evidence>
<organism evidence="11 12">
    <name type="scientific">Pseudoalteromonas lipolytica</name>
    <dbReference type="NCBI Taxonomy" id="570156"/>
    <lineage>
        <taxon>Bacteria</taxon>
        <taxon>Pseudomonadati</taxon>
        <taxon>Pseudomonadota</taxon>
        <taxon>Gammaproteobacteria</taxon>
        <taxon>Alteromonadales</taxon>
        <taxon>Pseudoalteromonadaceae</taxon>
        <taxon>Pseudoalteromonas</taxon>
    </lineage>
</organism>
<comment type="similarity">
    <text evidence="2 10">Belongs to the disproportionating enzyme family.</text>
</comment>
<dbReference type="Proteomes" id="UP001377972">
    <property type="component" value="Unassembled WGS sequence"/>
</dbReference>
<dbReference type="NCBIfam" id="TIGR00217">
    <property type="entry name" value="malQ"/>
    <property type="match status" value="1"/>
</dbReference>
<dbReference type="PANTHER" id="PTHR32438:SF5">
    <property type="entry name" value="4-ALPHA-GLUCANOTRANSFERASE DPE1, CHLOROPLASTIC_AMYLOPLASTIC"/>
    <property type="match status" value="1"/>
</dbReference>
<evidence type="ECO:0000256" key="7">
    <source>
        <dbReference type="ARBA" id="ARBA00023277"/>
    </source>
</evidence>
<evidence type="ECO:0000256" key="6">
    <source>
        <dbReference type="ARBA" id="ARBA00022679"/>
    </source>
</evidence>